<gene>
    <name evidence="7" type="ordered locus">Mpal_1683</name>
</gene>
<feature type="transmembrane region" description="Helical" evidence="6">
    <location>
        <begin position="350"/>
        <end position="370"/>
    </location>
</feature>
<dbReference type="Pfam" id="PF13520">
    <property type="entry name" value="AA_permease_2"/>
    <property type="match status" value="1"/>
</dbReference>
<dbReference type="eggNOG" id="arCOG00009">
    <property type="taxonomic scope" value="Archaea"/>
</dbReference>
<dbReference type="PANTHER" id="PTHR42770:SF13">
    <property type="entry name" value="L-METHIONINE_BRANCHED-CHAIN AMINO ACID EXPORTER YJEH"/>
    <property type="match status" value="1"/>
</dbReference>
<dbReference type="EMBL" id="CP001338">
    <property type="protein sequence ID" value="ACL16992.1"/>
    <property type="molecule type" value="Genomic_DNA"/>
</dbReference>
<dbReference type="GeneID" id="7271246"/>
<comment type="subcellular location">
    <subcellularLocation>
        <location evidence="1">Cell membrane</location>
        <topology evidence="1">Multi-pass membrane protein</topology>
    </subcellularLocation>
</comment>
<name>B8GJF1_METPE</name>
<feature type="transmembrane region" description="Helical" evidence="6">
    <location>
        <begin position="184"/>
        <end position="203"/>
    </location>
</feature>
<sequence length="431" mass="45813" precursor="true">MKHSNIFPASLGLPQLIALYIGAVLGSGILMLPGVVAESAGPASLLAWILMSILVIPMALTMGLLSIKYPNSGGVSHFVSKAFNPDAGSLIGWFFLLSVVVGAPVIALVGAGYACAAVGLGGSSRLVLAVFILLTAILTNYIGMKMTSQIQMAVVMTTIVILVCAFAGSVFTVDLNDFSPFMPYGWESVGHAGTLIFWSFLGWEAVSHISEEFENPERDVVKGTIIAALVIGILYIGTAFVVIGTHSYGPGISDISLIQLIKVSFGQYGVVFAGLAALFICIAPVIAYIGAACRLAYSLSITGYAPKFLSCLSDRFHTPIGGLWFLGICFTIMLWIFSSGALSLSTLIQLPNATFILTYLGGCAAGVVLLKDRKFGVQFSVISLVMTAVVFLFVGWTVIYPVIITLVWGGFMMYRRRTDERGCEEPGSGYP</sequence>
<feature type="transmembrane region" description="Helical" evidence="6">
    <location>
        <begin position="45"/>
        <end position="69"/>
    </location>
</feature>
<proteinExistence type="predicted"/>
<accession>B8GJF1</accession>
<evidence type="ECO:0000256" key="5">
    <source>
        <dbReference type="ARBA" id="ARBA00023136"/>
    </source>
</evidence>
<organism evidence="7 8">
    <name type="scientific">Methanosphaerula palustris (strain ATCC BAA-1556 / DSM 19958 / E1-9c)</name>
    <dbReference type="NCBI Taxonomy" id="521011"/>
    <lineage>
        <taxon>Archaea</taxon>
        <taxon>Methanobacteriati</taxon>
        <taxon>Methanobacteriota</taxon>
        <taxon>Stenosarchaea group</taxon>
        <taxon>Methanomicrobia</taxon>
        <taxon>Methanomicrobiales</taxon>
        <taxon>Methanoregulaceae</taxon>
        <taxon>Methanosphaerula</taxon>
    </lineage>
</organism>
<evidence type="ECO:0000256" key="6">
    <source>
        <dbReference type="SAM" id="Phobius"/>
    </source>
</evidence>
<keyword evidence="8" id="KW-1185">Reference proteome</keyword>
<dbReference type="PANTHER" id="PTHR42770">
    <property type="entry name" value="AMINO ACID TRANSPORTER-RELATED"/>
    <property type="match status" value="1"/>
</dbReference>
<dbReference type="RefSeq" id="WP_012618311.1">
    <property type="nucleotide sequence ID" value="NC_011832.1"/>
</dbReference>
<evidence type="ECO:0000256" key="4">
    <source>
        <dbReference type="ARBA" id="ARBA00022989"/>
    </source>
</evidence>
<keyword evidence="5 6" id="KW-0472">Membrane</keyword>
<dbReference type="AlphaFoldDB" id="B8GJF1"/>
<dbReference type="OrthoDB" id="43026at2157"/>
<evidence type="ECO:0000256" key="1">
    <source>
        <dbReference type="ARBA" id="ARBA00004651"/>
    </source>
</evidence>
<evidence type="ECO:0000313" key="7">
    <source>
        <dbReference type="EMBL" id="ACL16992.1"/>
    </source>
</evidence>
<feature type="transmembrane region" description="Helical" evidence="6">
    <location>
        <begin position="318"/>
        <end position="338"/>
    </location>
</feature>
<feature type="transmembrane region" description="Helical" evidence="6">
    <location>
        <begin position="126"/>
        <end position="143"/>
    </location>
</feature>
<reference evidence="7 8" key="1">
    <citation type="journal article" date="2015" name="Genome Announc.">
        <title>Complete Genome Sequence of Methanosphaerula palustris E1-9CT, a Hydrogenotrophic Methanogen Isolated from a Minerotrophic Fen Peatland.</title>
        <authorList>
            <person name="Cadillo-Quiroz H."/>
            <person name="Browne P."/>
            <person name="Kyrpides N."/>
            <person name="Woyke T."/>
            <person name="Goodwin L."/>
            <person name="Detter C."/>
            <person name="Yavitt J.B."/>
            <person name="Zinder S.H."/>
        </authorList>
    </citation>
    <scope>NUCLEOTIDE SEQUENCE [LARGE SCALE GENOMIC DNA]</scope>
    <source>
        <strain evidence="8">ATCC BAA-1556 / DSM 19958 / E1-9c</strain>
    </source>
</reference>
<dbReference type="InterPro" id="IPR002293">
    <property type="entry name" value="AA/rel_permease1"/>
</dbReference>
<feature type="transmembrane region" description="Helical" evidence="6">
    <location>
        <begin position="150"/>
        <end position="172"/>
    </location>
</feature>
<dbReference type="STRING" id="521011.Mpal_1683"/>
<keyword evidence="2" id="KW-1003">Cell membrane</keyword>
<feature type="transmembrane region" description="Helical" evidence="6">
    <location>
        <begin position="268"/>
        <end position="297"/>
    </location>
</feature>
<evidence type="ECO:0000256" key="2">
    <source>
        <dbReference type="ARBA" id="ARBA00022475"/>
    </source>
</evidence>
<evidence type="ECO:0000313" key="8">
    <source>
        <dbReference type="Proteomes" id="UP000002457"/>
    </source>
</evidence>
<keyword evidence="4 6" id="KW-1133">Transmembrane helix</keyword>
<dbReference type="GO" id="GO:0022857">
    <property type="term" value="F:transmembrane transporter activity"/>
    <property type="evidence" value="ECO:0007669"/>
    <property type="project" value="InterPro"/>
</dbReference>
<dbReference type="Gene3D" id="1.20.1740.10">
    <property type="entry name" value="Amino acid/polyamine transporter I"/>
    <property type="match status" value="1"/>
</dbReference>
<dbReference type="KEGG" id="mpl:Mpal_1683"/>
<keyword evidence="3 6" id="KW-0812">Transmembrane</keyword>
<dbReference type="Proteomes" id="UP000002457">
    <property type="component" value="Chromosome"/>
</dbReference>
<dbReference type="PIRSF" id="PIRSF006060">
    <property type="entry name" value="AA_transporter"/>
    <property type="match status" value="1"/>
</dbReference>
<dbReference type="InterPro" id="IPR050367">
    <property type="entry name" value="APC_superfamily"/>
</dbReference>
<feature type="transmembrane region" description="Helical" evidence="6">
    <location>
        <begin position="12"/>
        <end position="33"/>
    </location>
</feature>
<feature type="transmembrane region" description="Helical" evidence="6">
    <location>
        <begin position="382"/>
        <end position="408"/>
    </location>
</feature>
<evidence type="ECO:0000256" key="3">
    <source>
        <dbReference type="ARBA" id="ARBA00022692"/>
    </source>
</evidence>
<dbReference type="GO" id="GO:0005886">
    <property type="term" value="C:plasma membrane"/>
    <property type="evidence" value="ECO:0007669"/>
    <property type="project" value="UniProtKB-SubCell"/>
</dbReference>
<feature type="transmembrane region" description="Helical" evidence="6">
    <location>
        <begin position="224"/>
        <end position="248"/>
    </location>
</feature>
<dbReference type="HOGENOM" id="CLU_007946_18_0_2"/>
<feature type="transmembrane region" description="Helical" evidence="6">
    <location>
        <begin position="90"/>
        <end position="114"/>
    </location>
</feature>
<protein>
    <submittedName>
        <fullName evidence="7">Amino acid permease-associated region</fullName>
    </submittedName>
</protein>